<proteinExistence type="inferred from homology"/>
<dbReference type="GO" id="GO:0016878">
    <property type="term" value="F:acid-thiol ligase activity"/>
    <property type="evidence" value="ECO:0007669"/>
    <property type="project" value="UniProtKB-ARBA"/>
</dbReference>
<comment type="catalytic activity">
    <reaction evidence="3">
        <text>3-(methylsulfanyl)propanoate + ATP + CoA = 3-(methylsulfanyl)propanoyl-CoA + AMP + diphosphate</text>
        <dbReference type="Rhea" id="RHEA:43052"/>
        <dbReference type="ChEBI" id="CHEBI:30616"/>
        <dbReference type="ChEBI" id="CHEBI:33019"/>
        <dbReference type="ChEBI" id="CHEBI:49016"/>
        <dbReference type="ChEBI" id="CHEBI:57287"/>
        <dbReference type="ChEBI" id="CHEBI:82815"/>
        <dbReference type="ChEBI" id="CHEBI:456215"/>
        <dbReference type="EC" id="6.2.1.44"/>
    </reaction>
    <physiologicalReaction direction="left-to-right" evidence="3">
        <dbReference type="Rhea" id="RHEA:43053"/>
    </physiologicalReaction>
</comment>
<dbReference type="PANTHER" id="PTHR43767">
    <property type="entry name" value="LONG-CHAIN-FATTY-ACID--COA LIGASE"/>
    <property type="match status" value="1"/>
</dbReference>
<dbReference type="InterPro" id="IPR042099">
    <property type="entry name" value="ANL_N_sf"/>
</dbReference>
<dbReference type="InterPro" id="IPR000873">
    <property type="entry name" value="AMP-dep_synth/lig_dom"/>
</dbReference>
<dbReference type="SUPFAM" id="SSF56801">
    <property type="entry name" value="Acetyl-CoA synthetase-like"/>
    <property type="match status" value="1"/>
</dbReference>
<dbReference type="Pfam" id="PF00501">
    <property type="entry name" value="AMP-binding"/>
    <property type="match status" value="1"/>
</dbReference>
<feature type="domain" description="AMP-dependent synthetase/ligase" evidence="6">
    <location>
        <begin position="15"/>
        <end position="383"/>
    </location>
</feature>
<dbReference type="Pfam" id="PF13193">
    <property type="entry name" value="AMP-binding_C"/>
    <property type="match status" value="1"/>
</dbReference>
<sequence>MAYYPEVKTLADVARHHARERPDSVALVEGEKQIAYGELDRASTACAAALIAEGVKPQGRVAVLDKNAADYFTLLFGAAKAGAVLVPVNWRLAAPEITFILDDAEAEVLFVGPDFVPAVRYFHGEFKTVRKIVVMGPAGDGDWPSFADWIAPFDTAADPKLDGGEKDTVLQMYTSGTTGNPKGVMLSHWNFLGNVPLREAAAEDWATWTPDDVAQVAMPLFHIGGTGSAFLGIYAGAKLVITRDFDPALVLRQIEEHRIAKVFYVPAVLMFLLQHPACQTTDFSSLKFILYGASPIPLDLLRKSLAVFKCGFVQVYGMTETTGLCTYLPAEDHDPAGNERMRSAGKPQVGVEVKVIDAEGNTLPPRQVGEICTRSRAVMAGYWKRDDATAKTIDADGWLRTGDAGYLDEDGYVYIYDRVKDMIVSGGENIYPAEIESALFGHPDIADVAVIGVPDDKWGEAVKAVVVAKPDSRATADEIIAFARTRIAGYKVPRSVDFVEHLPRNASGKLLKRELRDPYWAGRDRRVN</sequence>
<evidence type="ECO:0000259" key="7">
    <source>
        <dbReference type="Pfam" id="PF13193"/>
    </source>
</evidence>
<protein>
    <recommendedName>
        <fullName evidence="5">3-methylmercaptopropionyl-CoA ligase</fullName>
        <ecNumber evidence="4">6.2.1.44</ecNumber>
    </recommendedName>
</protein>
<dbReference type="Gene3D" id="3.30.300.30">
    <property type="match status" value="1"/>
</dbReference>
<keyword evidence="9" id="KW-1185">Reference proteome</keyword>
<comment type="caution">
    <text evidence="8">The sequence shown here is derived from an EMBL/GenBank/DDBJ whole genome shotgun (WGS) entry which is preliminary data.</text>
</comment>
<evidence type="ECO:0000256" key="3">
    <source>
        <dbReference type="ARBA" id="ARBA00051915"/>
    </source>
</evidence>
<keyword evidence="2" id="KW-0436">Ligase</keyword>
<dbReference type="InterPro" id="IPR025110">
    <property type="entry name" value="AMP-bd_C"/>
</dbReference>
<evidence type="ECO:0000313" key="9">
    <source>
        <dbReference type="Proteomes" id="UP000245461"/>
    </source>
</evidence>
<evidence type="ECO:0000259" key="6">
    <source>
        <dbReference type="Pfam" id="PF00501"/>
    </source>
</evidence>
<evidence type="ECO:0000256" key="5">
    <source>
        <dbReference type="ARBA" id="ARBA00067668"/>
    </source>
</evidence>
<dbReference type="Gene3D" id="3.40.50.12780">
    <property type="entry name" value="N-terminal domain of ligase-like"/>
    <property type="match status" value="1"/>
</dbReference>
<dbReference type="RefSeq" id="WP_109906859.1">
    <property type="nucleotide sequence ID" value="NZ_QGLE01000008.1"/>
</dbReference>
<name>A0A317E3F4_9PROT</name>
<evidence type="ECO:0000256" key="4">
    <source>
        <dbReference type="ARBA" id="ARBA00066616"/>
    </source>
</evidence>
<gene>
    <name evidence="8" type="ORF">DKG74_14335</name>
</gene>
<dbReference type="EMBL" id="QGLE01000008">
    <property type="protein sequence ID" value="PWR21181.1"/>
    <property type="molecule type" value="Genomic_DNA"/>
</dbReference>
<reference evidence="8 9" key="1">
    <citation type="submission" date="2018-05" db="EMBL/GenBank/DDBJ databases">
        <title>Zavarzinia sp. HR-AS.</title>
        <authorList>
            <person name="Lee Y."/>
            <person name="Jeon C.O."/>
        </authorList>
    </citation>
    <scope>NUCLEOTIDE SEQUENCE [LARGE SCALE GENOMIC DNA]</scope>
    <source>
        <strain evidence="8 9">HR-AS</strain>
    </source>
</reference>
<accession>A0A317E3F4</accession>
<evidence type="ECO:0000313" key="8">
    <source>
        <dbReference type="EMBL" id="PWR21181.1"/>
    </source>
</evidence>
<dbReference type="FunFam" id="3.30.300.30:FF:000008">
    <property type="entry name" value="2,3-dihydroxybenzoate-AMP ligase"/>
    <property type="match status" value="1"/>
</dbReference>
<dbReference type="CDD" id="cd17631">
    <property type="entry name" value="FACL_FadD13-like"/>
    <property type="match status" value="1"/>
</dbReference>
<evidence type="ECO:0000256" key="1">
    <source>
        <dbReference type="ARBA" id="ARBA00006432"/>
    </source>
</evidence>
<dbReference type="PANTHER" id="PTHR43767:SF1">
    <property type="entry name" value="NONRIBOSOMAL PEPTIDE SYNTHASE PES1 (EUROFUNG)-RELATED"/>
    <property type="match status" value="1"/>
</dbReference>
<organism evidence="8 9">
    <name type="scientific">Zavarzinia aquatilis</name>
    <dbReference type="NCBI Taxonomy" id="2211142"/>
    <lineage>
        <taxon>Bacteria</taxon>
        <taxon>Pseudomonadati</taxon>
        <taxon>Pseudomonadota</taxon>
        <taxon>Alphaproteobacteria</taxon>
        <taxon>Rhodospirillales</taxon>
        <taxon>Zavarziniaceae</taxon>
        <taxon>Zavarzinia</taxon>
    </lineage>
</organism>
<dbReference type="NCBIfam" id="NF004837">
    <property type="entry name" value="PRK06187.1"/>
    <property type="match status" value="1"/>
</dbReference>
<dbReference type="Proteomes" id="UP000245461">
    <property type="component" value="Unassembled WGS sequence"/>
</dbReference>
<dbReference type="OrthoDB" id="9803968at2"/>
<feature type="domain" description="AMP-binding enzyme C-terminal" evidence="7">
    <location>
        <begin position="434"/>
        <end position="509"/>
    </location>
</feature>
<evidence type="ECO:0000256" key="2">
    <source>
        <dbReference type="ARBA" id="ARBA00022598"/>
    </source>
</evidence>
<dbReference type="InterPro" id="IPR050237">
    <property type="entry name" value="ATP-dep_AMP-bd_enzyme"/>
</dbReference>
<dbReference type="EC" id="6.2.1.44" evidence="4"/>
<dbReference type="AlphaFoldDB" id="A0A317E3F4"/>
<comment type="similarity">
    <text evidence="1">Belongs to the ATP-dependent AMP-binding enzyme family.</text>
</comment>
<dbReference type="InterPro" id="IPR045851">
    <property type="entry name" value="AMP-bd_C_sf"/>
</dbReference>